<feature type="disulfide bond" evidence="13">
    <location>
        <begin position="100"/>
        <end position="114"/>
    </location>
</feature>
<dbReference type="STRING" id="1042311.A0A2T3Z7C7"/>
<dbReference type="PROSITE" id="PS01095">
    <property type="entry name" value="GH18_1"/>
    <property type="match status" value="1"/>
</dbReference>
<keyword evidence="15" id="KW-0472">Membrane</keyword>
<feature type="domain" description="Chitin-binding type-1" evidence="16">
    <location>
        <begin position="86"/>
        <end position="124"/>
    </location>
</feature>
<feature type="domain" description="Chitin-binding type-1" evidence="16">
    <location>
        <begin position="125"/>
        <end position="168"/>
    </location>
</feature>
<dbReference type="InterPro" id="IPR001002">
    <property type="entry name" value="Chitin-bd_1"/>
</dbReference>
<dbReference type="InterPro" id="IPR001579">
    <property type="entry name" value="Glyco_hydro_18_chit_AS"/>
</dbReference>
<protein>
    <recommendedName>
        <fullName evidence="4">chitinase</fullName>
        <ecNumber evidence="4">3.2.1.14</ecNumber>
    </recommendedName>
</protein>
<dbReference type="PROSITE" id="PS00026">
    <property type="entry name" value="CHIT_BIND_I_1"/>
    <property type="match status" value="1"/>
</dbReference>
<feature type="disulfide bond" evidence="13">
    <location>
        <begin position="95"/>
        <end position="107"/>
    </location>
</feature>
<dbReference type="SUPFAM" id="SSF57016">
    <property type="entry name" value="Plant lectins/antimicrobial peptides"/>
    <property type="match status" value="2"/>
</dbReference>
<evidence type="ECO:0000256" key="10">
    <source>
        <dbReference type="ARBA" id="ARBA00023277"/>
    </source>
</evidence>
<dbReference type="EMBL" id="KZ679262">
    <property type="protein sequence ID" value="PTB40685.1"/>
    <property type="molecule type" value="Genomic_DNA"/>
</dbReference>
<dbReference type="PROSITE" id="PS50941">
    <property type="entry name" value="CHIT_BIND_I_2"/>
    <property type="match status" value="2"/>
</dbReference>
<evidence type="ECO:0000256" key="12">
    <source>
        <dbReference type="ARBA" id="ARBA00023326"/>
    </source>
</evidence>
<dbReference type="Proteomes" id="UP000240493">
    <property type="component" value="Unassembled WGS sequence"/>
</dbReference>
<dbReference type="InterPro" id="IPR029070">
    <property type="entry name" value="Chitinase_insertion_sf"/>
</dbReference>
<evidence type="ECO:0000313" key="18">
    <source>
        <dbReference type="EMBL" id="PTB40685.1"/>
    </source>
</evidence>
<keyword evidence="13" id="KW-1015">Disulfide bond</keyword>
<evidence type="ECO:0000256" key="3">
    <source>
        <dbReference type="ARBA" id="ARBA00008682"/>
    </source>
</evidence>
<keyword evidence="7 14" id="KW-0378">Hydrolase</keyword>
<comment type="catalytic activity">
    <reaction evidence="1">
        <text>Random endo-hydrolysis of N-acetyl-beta-D-glucosaminide (1-&gt;4)-beta-linkages in chitin and chitodextrins.</text>
        <dbReference type="EC" id="3.2.1.14"/>
    </reaction>
</comment>
<feature type="disulfide bond" evidence="13">
    <location>
        <begin position="162"/>
        <end position="166"/>
    </location>
</feature>
<evidence type="ECO:0000313" key="19">
    <source>
        <dbReference type="Proteomes" id="UP000240493"/>
    </source>
</evidence>
<keyword evidence="10" id="KW-0119">Carbohydrate metabolism</keyword>
<feature type="domain" description="GH18" evidence="17">
    <location>
        <begin position="180"/>
        <end position="537"/>
    </location>
</feature>
<dbReference type="InterPro" id="IPR011583">
    <property type="entry name" value="Chitinase_II/V-like_cat"/>
</dbReference>
<dbReference type="Pfam" id="PF00704">
    <property type="entry name" value="Glyco_hydro_18"/>
    <property type="match status" value="1"/>
</dbReference>
<dbReference type="CDD" id="cd06922">
    <property type="entry name" value="ChtBD1_GH18_1"/>
    <property type="match status" value="1"/>
</dbReference>
<dbReference type="Gene3D" id="3.20.20.80">
    <property type="entry name" value="Glycosidases"/>
    <property type="match status" value="1"/>
</dbReference>
<evidence type="ECO:0000256" key="7">
    <source>
        <dbReference type="ARBA" id="ARBA00022801"/>
    </source>
</evidence>
<dbReference type="InterPro" id="IPR001223">
    <property type="entry name" value="Glyco_hydro18_cat"/>
</dbReference>
<dbReference type="PROSITE" id="PS51910">
    <property type="entry name" value="GH18_2"/>
    <property type="match status" value="1"/>
</dbReference>
<accession>A0A2T3Z7C7</accession>
<evidence type="ECO:0000256" key="2">
    <source>
        <dbReference type="ARBA" id="ARBA00004613"/>
    </source>
</evidence>
<keyword evidence="15" id="KW-1133">Transmembrane helix</keyword>
<dbReference type="Gene3D" id="3.10.50.10">
    <property type="match status" value="1"/>
</dbReference>
<dbReference type="CDD" id="cd00035">
    <property type="entry name" value="ChtBD1"/>
    <property type="match status" value="1"/>
</dbReference>
<keyword evidence="9" id="KW-0843">Virulence</keyword>
<dbReference type="GO" id="GO:0008061">
    <property type="term" value="F:chitin binding"/>
    <property type="evidence" value="ECO:0007669"/>
    <property type="project" value="UniProtKB-UniRule"/>
</dbReference>
<evidence type="ECO:0000256" key="5">
    <source>
        <dbReference type="ARBA" id="ARBA00022525"/>
    </source>
</evidence>
<evidence type="ECO:0000256" key="13">
    <source>
        <dbReference type="PROSITE-ProRule" id="PRU00261"/>
    </source>
</evidence>
<evidence type="ECO:0000256" key="4">
    <source>
        <dbReference type="ARBA" id="ARBA00012729"/>
    </source>
</evidence>
<dbReference type="GO" id="GO:0008843">
    <property type="term" value="F:endochitinase activity"/>
    <property type="evidence" value="ECO:0007669"/>
    <property type="project" value="UniProtKB-EC"/>
</dbReference>
<evidence type="ECO:0000256" key="14">
    <source>
        <dbReference type="RuleBase" id="RU000489"/>
    </source>
</evidence>
<dbReference type="SUPFAM" id="SSF51445">
    <property type="entry name" value="(Trans)glycosidases"/>
    <property type="match status" value="1"/>
</dbReference>
<gene>
    <name evidence="18" type="ORF">M441DRAFT_37300</name>
</gene>
<evidence type="ECO:0000256" key="8">
    <source>
        <dbReference type="ARBA" id="ARBA00023024"/>
    </source>
</evidence>
<name>A0A2T3Z7C7_TRIA4</name>
<reference evidence="18 19" key="1">
    <citation type="submission" date="2016-07" db="EMBL/GenBank/DDBJ databases">
        <title>Multiple horizontal gene transfer events from other fungi enriched the ability of initially mycotrophic Trichoderma (Ascomycota) to feed on dead plant biomass.</title>
        <authorList>
            <consortium name="DOE Joint Genome Institute"/>
            <person name="Aerts A."/>
            <person name="Atanasova L."/>
            <person name="Chenthamara K."/>
            <person name="Zhang J."/>
            <person name="Grujic M."/>
            <person name="Henrissat B."/>
            <person name="Kuo A."/>
            <person name="Salamov A."/>
            <person name="Lipzen A."/>
            <person name="Labutti K."/>
            <person name="Barry K."/>
            <person name="Miao Y."/>
            <person name="Rahimi M.J."/>
            <person name="Shen Q."/>
            <person name="Grigoriev I.V."/>
            <person name="Kubicek C.P."/>
            <person name="Druzhinina I.S."/>
        </authorList>
    </citation>
    <scope>NUCLEOTIDE SEQUENCE [LARGE SCALE GENOMIC DNA]</scope>
    <source>
        <strain evidence="18 19">CBS 433.97</strain>
    </source>
</reference>
<dbReference type="EC" id="3.2.1.14" evidence="4"/>
<dbReference type="InterPro" id="IPR036861">
    <property type="entry name" value="Endochitinase-like_sf"/>
</dbReference>
<sequence>MSPPGLRSWINILAITFTALFSGILFLAIPVFASTHHLGHRNLHLESVQHSAITEDQHHQRLSSRFREAFIEHEASIDRPAAGQGDYTCGPNTPCSNGACCGDSGWCGYGPTYCGKGCQSNCNATADCGEFSAKSGSPCPLNVCCSEFGFCGTTSDFCGKGCQSNCEQPKPSGSSTNVQQRIIGYWEAWNSQHPCGTMTLGEIPVNYLTHLNIAFGYISHDFRITNMDGVSSDLYRNVGNLKARNPSLKIVISLGGWAFSDPGPWRDVFPTMTSSSANRAIFIQNLLGFLSEYGYDGVDFDWEYPGADDRGGSDVDAANYVALLKELRAAIASSGHNYIVTFTAPTSYWYLRHFDIKNMASYVDWINLMSYDLHGVWDSTNPIGSHVLAHTNLTEIDLALDLFWRAEIEPSSIVLGLAFYGRTFNLKSSSCWKPGCPFGGPGDAGPCTNTAGILSYREIQSILDQTGADSYLDEEAAVRYLVYGNNSWVSFDDDITFQAKIDYASKIGLSGLMVWAVDLDGSKLDALRAISGSSGATGADSAFSLVDMKYLFPSEDLPTSDSQISYGLVTFGSGGDLHDVSPASGPFGFFLVAGDSHVVTKLRKRNGEPDPFTFLDCPDVRDQPKHKVQSARVACLSDDLEECFRILERGVEGTIVEMPDNCAPNSFARAISLKISPDQSLPLNIGDRTPTSPVYDFSFDFNLGLMRRDSNNTKFRLDYSNVPGYWNHLVNAPGIQSRDLKKLESRFFAPTTEDWNTAFETTELNWSPTDATQIQEDVSAPVFWQSVGECSIGDSTASEGFGAFVDGNIDVKFWFGFSMIATLKDLKFEVDQAHGFLKASGQTDLTYGIGGFGDIDISKAGKGNPALSDDNPVNLKGHTIYTDEAIISLQPYYQITYQMATLNGSNGSDFGDSAVSFNGRLTTRIVTDLGDFQANFPPPENPPEGAYNDKRQQNKLSIPNDDILYGTTNSGGQIAIGTQLKFGLKLDLVARNDIFRWNDGLPKIELVYDTMELFTFSPGSEDHPEFACSDYEVITNAYQVVEKGESFGWNASSSLAANLAFDRQKPSSGQVCYPAATNSKRRRDIKATDSGNLTNSLSSKSTDIPIDHQNLGDDCLECKKQSLGPRGSIQKNPWGRGDGSLPQFYFSDLEGLSTFERSKPKFDCLDCENCYEEEINECCGCVSLDITWPNFRDMPPCDIDVCEPLSGTWLGNTFNSKREEDVLEIDSEFLNDTLVDDEHSLFPRQPPNPTANISPKNLKVCGTLVKLNTPYNYPSFPEDHTKQWDGIQQGRWDPISRYWGNTSSICQSWAVGKVQPADVVWAPNNLGGYTPIRALYQTEHVFEGQLISDFFSFWLDKGRLNVRDANVYYTPPKMPCAVTQQWVNKPFSDFQVIIRGSLDDATFAQLLLTELGNQAHLDRLTIMLGRVNHKKGLIFQGNKAINEGDYILQTQQEQLLAVKEIGLIFNYLNTNEVWDKFCATYEAIYDHMGTFNTFYAQKGQAVTIPDLQDEWKEFVRTALDSVVTRSLTAFDVMYEKRRPGTSYFSTIFPIAWLYNKYWNRGSIRLPGTCPHLGPTRV</sequence>
<feature type="disulfide bond" evidence="13">
    <location>
        <begin position="144"/>
        <end position="158"/>
    </location>
</feature>
<dbReference type="InterPro" id="IPR018371">
    <property type="entry name" value="Chitin-binding_1_CS"/>
</dbReference>
<keyword evidence="12" id="KW-0624">Polysaccharide degradation</keyword>
<dbReference type="PANTHER" id="PTHR47700:SF2">
    <property type="entry name" value="CHITINASE"/>
    <property type="match status" value="1"/>
</dbReference>
<dbReference type="SMART" id="SM00636">
    <property type="entry name" value="Glyco_18"/>
    <property type="match status" value="1"/>
</dbReference>
<dbReference type="OrthoDB" id="73875at2759"/>
<keyword evidence="11 14" id="KW-0326">Glycosidase</keyword>
<comment type="caution">
    <text evidence="13">Lacks conserved residue(s) required for the propagation of feature annotation.</text>
</comment>
<dbReference type="GO" id="GO:0006032">
    <property type="term" value="P:chitin catabolic process"/>
    <property type="evidence" value="ECO:0007669"/>
    <property type="project" value="UniProtKB-KW"/>
</dbReference>
<dbReference type="GO" id="GO:0005576">
    <property type="term" value="C:extracellular region"/>
    <property type="evidence" value="ECO:0007669"/>
    <property type="project" value="UniProtKB-SubCell"/>
</dbReference>
<keyword evidence="5" id="KW-0964">Secreted</keyword>
<keyword evidence="8" id="KW-0146">Chitin degradation</keyword>
<dbReference type="Pfam" id="PF00187">
    <property type="entry name" value="Chitin_bind_1"/>
    <property type="match status" value="1"/>
</dbReference>
<evidence type="ECO:0000256" key="9">
    <source>
        <dbReference type="ARBA" id="ARBA00023026"/>
    </source>
</evidence>
<dbReference type="InterPro" id="IPR053214">
    <property type="entry name" value="LysM12-like"/>
</dbReference>
<dbReference type="GO" id="GO:0000272">
    <property type="term" value="P:polysaccharide catabolic process"/>
    <property type="evidence" value="ECO:0007669"/>
    <property type="project" value="UniProtKB-KW"/>
</dbReference>
<evidence type="ECO:0000259" key="16">
    <source>
        <dbReference type="PROSITE" id="PS50941"/>
    </source>
</evidence>
<keyword evidence="15" id="KW-0812">Transmembrane</keyword>
<evidence type="ECO:0000256" key="11">
    <source>
        <dbReference type="ARBA" id="ARBA00023295"/>
    </source>
</evidence>
<feature type="disulfide bond" evidence="13">
    <location>
        <begin position="139"/>
        <end position="151"/>
    </location>
</feature>
<dbReference type="PANTHER" id="PTHR47700">
    <property type="entry name" value="V CHITINASE, PUTATIVE (AFU_ORTHOLOGUE AFUA_6G13720)-RELATED"/>
    <property type="match status" value="1"/>
</dbReference>
<evidence type="ECO:0000259" key="17">
    <source>
        <dbReference type="PROSITE" id="PS51910"/>
    </source>
</evidence>
<keyword evidence="6 13" id="KW-0147">Chitin-binding</keyword>
<evidence type="ECO:0000256" key="1">
    <source>
        <dbReference type="ARBA" id="ARBA00000822"/>
    </source>
</evidence>
<feature type="transmembrane region" description="Helical" evidence="15">
    <location>
        <begin position="12"/>
        <end position="33"/>
    </location>
</feature>
<dbReference type="Gene3D" id="3.30.60.10">
    <property type="entry name" value="Endochitinase-like"/>
    <property type="match status" value="2"/>
</dbReference>
<keyword evidence="19" id="KW-1185">Reference proteome</keyword>
<evidence type="ECO:0000256" key="6">
    <source>
        <dbReference type="ARBA" id="ARBA00022669"/>
    </source>
</evidence>
<organism evidence="18 19">
    <name type="scientific">Trichoderma asperellum (strain ATCC 204424 / CBS 433.97 / NBRC 101777)</name>
    <dbReference type="NCBI Taxonomy" id="1042311"/>
    <lineage>
        <taxon>Eukaryota</taxon>
        <taxon>Fungi</taxon>
        <taxon>Dikarya</taxon>
        <taxon>Ascomycota</taxon>
        <taxon>Pezizomycotina</taxon>
        <taxon>Sordariomycetes</taxon>
        <taxon>Hypocreomycetidae</taxon>
        <taxon>Hypocreales</taxon>
        <taxon>Hypocreaceae</taxon>
        <taxon>Trichoderma</taxon>
    </lineage>
</organism>
<comment type="similarity">
    <text evidence="3">Belongs to the glycosyl hydrolase 18 family. Chitinase class V subfamily.</text>
</comment>
<feature type="disulfide bond" evidence="13">
    <location>
        <begin position="118"/>
        <end position="122"/>
    </location>
</feature>
<dbReference type="SUPFAM" id="SSF54556">
    <property type="entry name" value="Chitinase insertion domain"/>
    <property type="match status" value="1"/>
</dbReference>
<comment type="subcellular location">
    <subcellularLocation>
        <location evidence="2">Secreted</location>
    </subcellularLocation>
</comment>
<proteinExistence type="inferred from homology"/>
<evidence type="ECO:0000256" key="15">
    <source>
        <dbReference type="SAM" id="Phobius"/>
    </source>
</evidence>
<dbReference type="SMART" id="SM00270">
    <property type="entry name" value="ChtBD1"/>
    <property type="match status" value="2"/>
</dbReference>
<dbReference type="InterPro" id="IPR017853">
    <property type="entry name" value="GH"/>
</dbReference>